<feature type="chain" id="PRO_5003257824" description="Zn-dependent hydrolase" evidence="3">
    <location>
        <begin position="25"/>
        <end position="552"/>
    </location>
</feature>
<dbReference type="InterPro" id="IPR039461">
    <property type="entry name" value="Peptidase_M49"/>
</dbReference>
<accession>F0NYV4</accession>
<dbReference type="Gene3D" id="3.30.540.30">
    <property type="match status" value="1"/>
</dbReference>
<dbReference type="GO" id="GO:0046872">
    <property type="term" value="F:metal ion binding"/>
    <property type="evidence" value="ECO:0007669"/>
    <property type="project" value="UniProtKB-KW"/>
</dbReference>
<dbReference type="HOGENOM" id="CLU_020444_0_0_10"/>
<proteinExistence type="predicted"/>
<evidence type="ECO:0000256" key="1">
    <source>
        <dbReference type="ARBA" id="ARBA00022723"/>
    </source>
</evidence>
<keyword evidence="3" id="KW-0732">Signal</keyword>
<keyword evidence="1" id="KW-0479">Metal-binding</keyword>
<keyword evidence="2" id="KW-0378">Hydrolase</keyword>
<evidence type="ECO:0000256" key="3">
    <source>
        <dbReference type="SAM" id="SignalP"/>
    </source>
</evidence>
<evidence type="ECO:0000313" key="5">
    <source>
        <dbReference type="Proteomes" id="UP000008641"/>
    </source>
</evidence>
<keyword evidence="5" id="KW-1185">Reference proteome</keyword>
<evidence type="ECO:0008006" key="6">
    <source>
        <dbReference type="Google" id="ProtNLM"/>
    </source>
</evidence>
<name>F0NYV4_WEEVC</name>
<dbReference type="GO" id="GO:0005737">
    <property type="term" value="C:cytoplasm"/>
    <property type="evidence" value="ECO:0007669"/>
    <property type="project" value="TreeGrafter"/>
</dbReference>
<dbReference type="PROSITE" id="PS51257">
    <property type="entry name" value="PROKAR_LIPOPROTEIN"/>
    <property type="match status" value="1"/>
</dbReference>
<dbReference type="PANTHER" id="PTHR23422">
    <property type="entry name" value="DIPEPTIDYL PEPTIDASE III-RELATED"/>
    <property type="match status" value="1"/>
</dbReference>
<reference evidence="5" key="2">
    <citation type="journal article" date="2011" name="Stand. Genomic Sci.">
        <title>Complete genome sequence of Weeksella virosa type strain (9751T).</title>
        <authorList>
            <person name="Lang E."/>
            <person name="Teshima H."/>
            <person name="Lucas S."/>
            <person name="Lapidus A."/>
            <person name="Hammon N."/>
            <person name="Deshpande S."/>
            <person name="Nolan M."/>
            <person name="Cheng J."/>
            <person name="Pitluck S."/>
            <person name="Liolios K."/>
            <person name="Pagani I."/>
            <person name="Mikhailova N."/>
            <person name="Ivanova N."/>
            <person name="Mavromatis K."/>
            <person name="Pati A."/>
            <person name="Tapia R."/>
            <person name="Han C."/>
            <person name="Goodwin L."/>
            <person name="Chen A."/>
            <person name="Palaniappan K."/>
            <person name="Land M."/>
            <person name="Hauser L."/>
            <person name="Chang Y."/>
            <person name="Jeffries C."/>
            <person name="Brambilla E."/>
            <person name="Kopitz M."/>
            <person name="Rohde M."/>
            <person name="Goker M."/>
            <person name="Tindall B."/>
            <person name="Detter J."/>
            <person name="Woyke T."/>
            <person name="Bristow J."/>
            <person name="Eisen J."/>
            <person name="Markowitz V."/>
            <person name="Hugenholtz P."/>
            <person name="Klenk H."/>
            <person name="Kyrpides N."/>
        </authorList>
    </citation>
    <scope>NUCLEOTIDE SEQUENCE [LARGE SCALE GENOMIC DNA]</scope>
    <source>
        <strain evidence="5">ATCC 43766 / DSM 16922 / JCM 21250 / NBRC 16016 / NCTC 11634 / CL345/78</strain>
    </source>
</reference>
<dbReference type="eggNOG" id="COG0457">
    <property type="taxonomic scope" value="Bacteria"/>
</dbReference>
<reference evidence="4 5" key="1">
    <citation type="journal article" date="2011" name="Stand. Genomic Sci.">
        <title>Complete genome sequence of Weeksella virosa type strain (9751).</title>
        <authorList>
            <person name="Lang E."/>
            <person name="Teshima H."/>
            <person name="Lucas S."/>
            <person name="Lapidus A."/>
            <person name="Hammon N."/>
            <person name="Deshpande S."/>
            <person name="Nolan M."/>
            <person name="Cheng J.F."/>
            <person name="Pitluck S."/>
            <person name="Liolios K."/>
            <person name="Pagani I."/>
            <person name="Mikhailova N."/>
            <person name="Ivanova N."/>
            <person name="Mavromatis K."/>
            <person name="Pati A."/>
            <person name="Tapia R."/>
            <person name="Han C."/>
            <person name="Goodwin L."/>
            <person name="Chen A."/>
            <person name="Palaniappan K."/>
            <person name="Land M."/>
            <person name="Hauser L."/>
            <person name="Chang Y.J."/>
            <person name="Jeffries C.D."/>
            <person name="Brambilla E.M."/>
            <person name="Kopitz M."/>
            <person name="Rohde M."/>
            <person name="Goker M."/>
            <person name="Tindall B.J."/>
            <person name="Detter J.C."/>
            <person name="Woyke T."/>
            <person name="Bristow J."/>
            <person name="Eisen J.A."/>
            <person name="Markowitz V."/>
            <person name="Hugenholtz P."/>
            <person name="Klenk H.P."/>
            <person name="Kyrpides N.C."/>
        </authorList>
    </citation>
    <scope>NUCLEOTIDE SEQUENCE [LARGE SCALE GENOMIC DNA]</scope>
    <source>
        <strain evidence="5">ATCC 43766 / DSM 16922 / JCM 21250 / NBRC 16016 / NCTC 11634 / CL345/78</strain>
    </source>
</reference>
<dbReference type="RefSeq" id="WP_013597548.1">
    <property type="nucleotide sequence ID" value="NC_015144.1"/>
</dbReference>
<evidence type="ECO:0000256" key="2">
    <source>
        <dbReference type="ARBA" id="ARBA00022801"/>
    </source>
</evidence>
<dbReference type="Proteomes" id="UP000008641">
    <property type="component" value="Chromosome"/>
</dbReference>
<dbReference type="Pfam" id="PF03571">
    <property type="entry name" value="Peptidase_M49"/>
    <property type="match status" value="1"/>
</dbReference>
<dbReference type="GO" id="GO:0008239">
    <property type="term" value="F:dipeptidyl-peptidase activity"/>
    <property type="evidence" value="ECO:0007669"/>
    <property type="project" value="TreeGrafter"/>
</dbReference>
<dbReference type="KEGG" id="wvi:Weevi_0437"/>
<organism evidence="4 5">
    <name type="scientific">Weeksella virosa (strain ATCC 43766 / DSM 16922 / JCM 21250 / CCUG 30538 / CDC 9751 / IAM 14551 / NBRC 16016 / NCTC 11634 / CL345/78)</name>
    <dbReference type="NCBI Taxonomy" id="865938"/>
    <lineage>
        <taxon>Bacteria</taxon>
        <taxon>Pseudomonadati</taxon>
        <taxon>Bacteroidota</taxon>
        <taxon>Flavobacteriia</taxon>
        <taxon>Flavobacteriales</taxon>
        <taxon>Weeksellaceae</taxon>
        <taxon>Weeksella</taxon>
    </lineage>
</organism>
<evidence type="ECO:0000313" key="4">
    <source>
        <dbReference type="EMBL" id="ADX67156.1"/>
    </source>
</evidence>
<dbReference type="EMBL" id="CP002455">
    <property type="protein sequence ID" value="ADX67156.1"/>
    <property type="molecule type" value="Genomic_DNA"/>
</dbReference>
<feature type="signal peptide" evidence="3">
    <location>
        <begin position="1"/>
        <end position="24"/>
    </location>
</feature>
<dbReference type="OrthoDB" id="9812747at2"/>
<dbReference type="STRING" id="865938.Weevi_0437"/>
<dbReference type="AlphaFoldDB" id="F0NYV4"/>
<gene>
    <name evidence="4" type="ordered locus">Weevi_0437</name>
</gene>
<dbReference type="PANTHER" id="PTHR23422:SF9">
    <property type="entry name" value="ZN-DEPENDENT HYDROLASE"/>
    <property type="match status" value="1"/>
</dbReference>
<sequence>MKKNTFVVSLLAVSALLSSCSTQTNHTMKTSQNTTKHTQKAPSYPYEYYASVPLTMDISTLSTNEKEVLKLMIKASEIMDDLFWQQAYGAKVDLMDATKGEQKNYAKINYGPWDRMNNDASFVEGIGPKPLGSTFYPTDMTKAEFEAANLVDGKSNYTVVRRDRAGKLYTIPYHVLYKNQLQKAAELLVKASELTKDKELKNYLFLRATSLLNDDFYTSDLAWMDMKNNRLDLVIGPIETYEDQLFGYKASYEAYVLVKDMEWSKKLAKFVQYLPELQANLPVDAKYKTEKPGTDSDLNAYDVVYYAGDCNAGGKTIAINLPNDERVQLEKGTRRLQLKNAMQAKFDKILLPIAEELIDPSQQKNVKFDAFFANVMFHEVAHGLGIKNTINGKGTVREALQETQSSLEEGKADILGLYMVNQLLAKQELEGTQEDYFVTFLAGILRSVRFGASSAHGQANMVCFNYFQEQGAFVKTANNHYRVDVPKMEKAMHGLSALILKLQGDGDYDGVVKLNQEKGKISADLQKDLDRLKAKNIPVDIVFEQGVSVLGL</sequence>
<protein>
    <recommendedName>
        <fullName evidence="6">Zn-dependent hydrolase</fullName>
    </recommendedName>
</protein>